<dbReference type="PANTHER" id="PTHR22939">
    <property type="entry name" value="SERINE PROTEASE FAMILY S1C HTRA-RELATED"/>
    <property type="match status" value="1"/>
</dbReference>
<dbReference type="Gene3D" id="2.60.120.1060">
    <property type="entry name" value="NPCBM/NEW2 domain"/>
    <property type="match status" value="1"/>
</dbReference>
<dbReference type="InterPro" id="IPR008979">
    <property type="entry name" value="Galactose-bd-like_sf"/>
</dbReference>
<dbReference type="SUPFAM" id="SSF50494">
    <property type="entry name" value="Trypsin-like serine proteases"/>
    <property type="match status" value="1"/>
</dbReference>
<gene>
    <name evidence="3" type="primary">mucD_4</name>
    <name evidence="3" type="ORF">Pla8534_23450</name>
</gene>
<dbReference type="SUPFAM" id="SSF50156">
    <property type="entry name" value="PDZ domain-like"/>
    <property type="match status" value="1"/>
</dbReference>
<dbReference type="GO" id="GO:0006508">
    <property type="term" value="P:proteolysis"/>
    <property type="evidence" value="ECO:0007669"/>
    <property type="project" value="UniProtKB-KW"/>
</dbReference>
<evidence type="ECO:0000256" key="1">
    <source>
        <dbReference type="ARBA" id="ARBA00010541"/>
    </source>
</evidence>
<dbReference type="Gene3D" id="2.40.10.120">
    <property type="match status" value="1"/>
</dbReference>
<dbReference type="SMART" id="SM00776">
    <property type="entry name" value="NPCBM"/>
    <property type="match status" value="1"/>
</dbReference>
<dbReference type="RefSeq" id="WP_145053057.1">
    <property type="nucleotide sequence ID" value="NZ_CP036433.1"/>
</dbReference>
<keyword evidence="4" id="KW-1185">Reference proteome</keyword>
<dbReference type="InterPro" id="IPR009003">
    <property type="entry name" value="Peptidase_S1_PA"/>
</dbReference>
<evidence type="ECO:0000313" key="3">
    <source>
        <dbReference type="EMBL" id="QDU94553.1"/>
    </source>
</evidence>
<accession>A0A518DRV0</accession>
<evidence type="ECO:0000313" key="4">
    <source>
        <dbReference type="Proteomes" id="UP000317648"/>
    </source>
</evidence>
<organism evidence="3 4">
    <name type="scientific">Lignipirellula cremea</name>
    <dbReference type="NCBI Taxonomy" id="2528010"/>
    <lineage>
        <taxon>Bacteria</taxon>
        <taxon>Pseudomonadati</taxon>
        <taxon>Planctomycetota</taxon>
        <taxon>Planctomycetia</taxon>
        <taxon>Pirellulales</taxon>
        <taxon>Pirellulaceae</taxon>
        <taxon>Lignipirellula</taxon>
    </lineage>
</organism>
<dbReference type="InterPro" id="IPR036034">
    <property type="entry name" value="PDZ_sf"/>
</dbReference>
<dbReference type="OrthoDB" id="207215at2"/>
<evidence type="ECO:0000259" key="2">
    <source>
        <dbReference type="PROSITE" id="PS50106"/>
    </source>
</evidence>
<reference evidence="3 4" key="1">
    <citation type="submission" date="2019-02" db="EMBL/GenBank/DDBJ databases">
        <title>Deep-cultivation of Planctomycetes and their phenomic and genomic characterization uncovers novel biology.</title>
        <authorList>
            <person name="Wiegand S."/>
            <person name="Jogler M."/>
            <person name="Boedeker C."/>
            <person name="Pinto D."/>
            <person name="Vollmers J."/>
            <person name="Rivas-Marin E."/>
            <person name="Kohn T."/>
            <person name="Peeters S.H."/>
            <person name="Heuer A."/>
            <person name="Rast P."/>
            <person name="Oberbeckmann S."/>
            <person name="Bunk B."/>
            <person name="Jeske O."/>
            <person name="Meyerdierks A."/>
            <person name="Storesund J.E."/>
            <person name="Kallscheuer N."/>
            <person name="Luecker S."/>
            <person name="Lage O.M."/>
            <person name="Pohl T."/>
            <person name="Merkel B.J."/>
            <person name="Hornburger P."/>
            <person name="Mueller R.-W."/>
            <person name="Bruemmer F."/>
            <person name="Labrenz M."/>
            <person name="Spormann A.M."/>
            <person name="Op den Camp H."/>
            <person name="Overmann J."/>
            <person name="Amann R."/>
            <person name="Jetten M.S.M."/>
            <person name="Mascher T."/>
            <person name="Medema M.H."/>
            <person name="Devos D.P."/>
            <person name="Kaster A.-K."/>
            <person name="Ovreas L."/>
            <person name="Rohde M."/>
            <person name="Galperin M.Y."/>
            <person name="Jogler C."/>
        </authorList>
    </citation>
    <scope>NUCLEOTIDE SEQUENCE [LARGE SCALE GENOMIC DNA]</scope>
    <source>
        <strain evidence="3 4">Pla85_3_4</strain>
    </source>
</reference>
<proteinExistence type="inferred from homology"/>
<dbReference type="PROSITE" id="PS50106">
    <property type="entry name" value="PDZ"/>
    <property type="match status" value="1"/>
</dbReference>
<dbReference type="GO" id="GO:0008233">
    <property type="term" value="F:peptidase activity"/>
    <property type="evidence" value="ECO:0007669"/>
    <property type="project" value="UniProtKB-KW"/>
</dbReference>
<dbReference type="InterPro" id="IPR013222">
    <property type="entry name" value="Glyco_hyd_98_carb-bd"/>
</dbReference>
<dbReference type="EC" id="3.4.21.107" evidence="3"/>
<dbReference type="Gene3D" id="2.30.42.10">
    <property type="match status" value="1"/>
</dbReference>
<dbReference type="KEGG" id="lcre:Pla8534_23450"/>
<dbReference type="SUPFAM" id="SSF49785">
    <property type="entry name" value="Galactose-binding domain-like"/>
    <property type="match status" value="1"/>
</dbReference>
<dbReference type="SMART" id="SM00228">
    <property type="entry name" value="PDZ"/>
    <property type="match status" value="1"/>
</dbReference>
<name>A0A518DRV0_9BACT</name>
<dbReference type="PANTHER" id="PTHR22939:SF129">
    <property type="entry name" value="SERINE PROTEASE HTRA2, MITOCHONDRIAL"/>
    <property type="match status" value="1"/>
</dbReference>
<feature type="domain" description="PDZ" evidence="2">
    <location>
        <begin position="979"/>
        <end position="1050"/>
    </location>
</feature>
<dbReference type="CDD" id="cd06779">
    <property type="entry name" value="cpPDZ_Deg_HtrA-like"/>
    <property type="match status" value="1"/>
</dbReference>
<dbReference type="EMBL" id="CP036433">
    <property type="protein sequence ID" value="QDU94553.1"/>
    <property type="molecule type" value="Genomic_DNA"/>
</dbReference>
<dbReference type="Pfam" id="PF13365">
    <property type="entry name" value="Trypsin_2"/>
    <property type="match status" value="1"/>
</dbReference>
<dbReference type="Proteomes" id="UP000317648">
    <property type="component" value="Chromosome"/>
</dbReference>
<keyword evidence="3" id="KW-0378">Hydrolase</keyword>
<dbReference type="Pfam" id="PF13180">
    <property type="entry name" value="PDZ_2"/>
    <property type="match status" value="1"/>
</dbReference>
<dbReference type="Pfam" id="PF08305">
    <property type="entry name" value="NPCBM"/>
    <property type="match status" value="1"/>
</dbReference>
<protein>
    <submittedName>
        <fullName evidence="3">Putative periplasmic serine endoprotease DegP-like</fullName>
        <ecNumber evidence="3">3.4.21.107</ecNumber>
    </submittedName>
</protein>
<dbReference type="InterPro" id="IPR038637">
    <property type="entry name" value="NPCBM_sf"/>
</dbReference>
<dbReference type="AlphaFoldDB" id="A0A518DRV0"/>
<sequence length="1064" mass="117331">MMPILIRTFQRGSWLYGLLFLGVWAIALGEENVVLAERPAFVAVLRNGERIEADKLENWHNSNSEPKLAGKPLLEGGNPMRWVRDRTLAPGPLPDAYVEMYGGDRLPGEVQAHLPADPNAFVAAPQRFKVRPAMPLAPPQEWHDSEVHVIASFVQRIVWRREREAYDPGHAYLRDGRVLSFRSVRFGSDYVDLLSPTGLHKVAFREMAELHLPQRDAWDSYLDELAVLAPAGETTLLQMETVSGAQVTGSRLRFQAAVKGNSADFRRWTHGLQPAWCQETLWMMGDDIWIRRAFAPHEMPLSRLTPTVVKQASLISAGAWPVRRDRNARGETPSAGGKEYGYALGLQGAGTLQFQLPEIAQYFRTEIGIDDAVGRGGCIRAKVYTGSGDTQVYDSGFLRGDSNTVDTGNQTITAPGVLKLEIDAAHAGRPAGADPFDIRDLADWLDPTILLDANRLHEQIRARLSRQAPALEGWKFLSKEDAQPQWKTYWDEVHPTPGAFLASVEMPAGVTLERTLQVRTQDQYLLLFVHYRPSQGAAPKFEIRVNGEAAAEFEAPPRDTSRRNPPPVSFPLKLYAGAEIRIEIAQISPGAVTWQAMLTGQLPTIFELFEDDGKFAVVPAEEQSGKAVLYAGDAHSGNRSLKVTPSGQFQRRFAEPLRVRENPEWGEYRYLRMALRKFGGGRASLELEYADSLDRPLRYDAGMGDPSQGEANRIWIQKLPSEWIVLTVDLYRDFGECEITALALSSPDGEYALFDHIYLGHAQSDLDALPAVATPDAANQKARLELVKGVLEKGLPATAVIGFQDGRVAAGVMVRADGYLLTAGHLIVRPDEPAVVHLADGRTMKAKTRGVFRELDLGVVKLEEGGSYPILSINTDSQLDPRGLYVGIVPTVPLTTDGPPRTEVAAVQQVFRRQIWTDLDLPDWRAGGPLLDQGGRLAGIHGRRSEFGGFLYTRLNNLGDALDRMYRGEVWGNWATGAGPQLGATVRSVREGALITAVDPDTPAAAAGLQVEDILTRVEGRSVVSLADIEEQLADNNPGDEVAVERLRGEQKETVMLKLTLRVP</sequence>
<dbReference type="InterPro" id="IPR001478">
    <property type="entry name" value="PDZ"/>
</dbReference>
<keyword evidence="3" id="KW-0645">Protease</keyword>
<comment type="similarity">
    <text evidence="1">Belongs to the peptidase S1C family.</text>
</comment>